<evidence type="ECO:0000313" key="2">
    <source>
        <dbReference type="EMBL" id="KAK1847263.1"/>
    </source>
</evidence>
<feature type="region of interest" description="Disordered" evidence="1">
    <location>
        <begin position="1"/>
        <end position="97"/>
    </location>
</feature>
<evidence type="ECO:0000256" key="1">
    <source>
        <dbReference type="SAM" id="MobiDB-lite"/>
    </source>
</evidence>
<gene>
    <name evidence="2" type="ORF">CCHR01_10117</name>
</gene>
<dbReference type="EMBL" id="JAQOWY010000208">
    <property type="protein sequence ID" value="KAK1847263.1"/>
    <property type="molecule type" value="Genomic_DNA"/>
</dbReference>
<evidence type="ECO:0000313" key="3">
    <source>
        <dbReference type="Proteomes" id="UP001243330"/>
    </source>
</evidence>
<name>A0AAD9EG71_9PEZI</name>
<comment type="caution">
    <text evidence="2">The sequence shown here is derived from an EMBL/GenBank/DDBJ whole genome shotgun (WGS) entry which is preliminary data.</text>
</comment>
<protein>
    <submittedName>
        <fullName evidence="2">Uncharacterized protein</fullName>
    </submittedName>
</protein>
<proteinExistence type="predicted"/>
<reference evidence="2" key="1">
    <citation type="submission" date="2023-01" db="EMBL/GenBank/DDBJ databases">
        <title>Colletotrichum chrysophilum M932 genome sequence.</title>
        <authorList>
            <person name="Baroncelli R."/>
        </authorList>
    </citation>
    <scope>NUCLEOTIDE SEQUENCE</scope>
    <source>
        <strain evidence="2">M932</strain>
    </source>
</reference>
<organism evidence="2 3">
    <name type="scientific">Colletotrichum chrysophilum</name>
    <dbReference type="NCBI Taxonomy" id="1836956"/>
    <lineage>
        <taxon>Eukaryota</taxon>
        <taxon>Fungi</taxon>
        <taxon>Dikarya</taxon>
        <taxon>Ascomycota</taxon>
        <taxon>Pezizomycotina</taxon>
        <taxon>Sordariomycetes</taxon>
        <taxon>Hypocreomycetidae</taxon>
        <taxon>Glomerellales</taxon>
        <taxon>Glomerellaceae</taxon>
        <taxon>Colletotrichum</taxon>
        <taxon>Colletotrichum gloeosporioides species complex</taxon>
    </lineage>
</organism>
<keyword evidence="3" id="KW-1185">Reference proteome</keyword>
<sequence length="97" mass="9825">MATTSLHGRLRHDVGGLRHKQIASRGVMGGESSTTPAQHRAGGEIARTGRPVADSGACEPEISEGGSEVGPGASPAHGPSSNPIGLGGDISEFRDDR</sequence>
<accession>A0AAD9EG71</accession>
<dbReference type="AlphaFoldDB" id="A0AAD9EG71"/>
<dbReference type="Proteomes" id="UP001243330">
    <property type="component" value="Unassembled WGS sequence"/>
</dbReference>